<evidence type="ECO:0000256" key="1">
    <source>
        <dbReference type="ARBA" id="ARBA00004141"/>
    </source>
</evidence>
<feature type="transmembrane region" description="Helical" evidence="6">
    <location>
        <begin position="342"/>
        <end position="359"/>
    </location>
</feature>
<dbReference type="EMBL" id="QGMG01000175">
    <property type="protein sequence ID" value="TVY56246.1"/>
    <property type="molecule type" value="Genomic_DNA"/>
</dbReference>
<feature type="domain" description="Major facilitator superfamily (MFS) profile" evidence="7">
    <location>
        <begin position="147"/>
        <end position="639"/>
    </location>
</feature>
<dbReference type="OrthoDB" id="10021397at2759"/>
<evidence type="ECO:0000256" key="5">
    <source>
        <dbReference type="SAM" id="MobiDB-lite"/>
    </source>
</evidence>
<feature type="transmembrane region" description="Helical" evidence="6">
    <location>
        <begin position="371"/>
        <end position="389"/>
    </location>
</feature>
<dbReference type="Gene3D" id="1.20.1250.20">
    <property type="entry name" value="MFS general substrate transporter like domains"/>
    <property type="match status" value="1"/>
</dbReference>
<evidence type="ECO:0000313" key="8">
    <source>
        <dbReference type="EMBL" id="TVY56246.1"/>
    </source>
</evidence>
<dbReference type="GO" id="GO:0005886">
    <property type="term" value="C:plasma membrane"/>
    <property type="evidence" value="ECO:0007669"/>
    <property type="project" value="TreeGrafter"/>
</dbReference>
<dbReference type="InterPro" id="IPR036259">
    <property type="entry name" value="MFS_trans_sf"/>
</dbReference>
<proteinExistence type="predicted"/>
<accession>A0A7D8YRT9</accession>
<evidence type="ECO:0000256" key="6">
    <source>
        <dbReference type="SAM" id="Phobius"/>
    </source>
</evidence>
<evidence type="ECO:0000256" key="4">
    <source>
        <dbReference type="ARBA" id="ARBA00023136"/>
    </source>
</evidence>
<feature type="compositionally biased region" description="Polar residues" evidence="5">
    <location>
        <begin position="39"/>
        <end position="49"/>
    </location>
</feature>
<dbReference type="InterPro" id="IPR011701">
    <property type="entry name" value="MFS"/>
</dbReference>
<evidence type="ECO:0000259" key="7">
    <source>
        <dbReference type="PROSITE" id="PS50850"/>
    </source>
</evidence>
<feature type="transmembrane region" description="Helical" evidence="6">
    <location>
        <begin position="612"/>
        <end position="634"/>
    </location>
</feature>
<dbReference type="PANTHER" id="PTHR23501">
    <property type="entry name" value="MAJOR FACILITATOR SUPERFAMILY"/>
    <property type="match status" value="1"/>
</dbReference>
<keyword evidence="9" id="KW-1185">Reference proteome</keyword>
<feature type="region of interest" description="Disordered" evidence="5">
    <location>
        <begin position="1"/>
        <end position="112"/>
    </location>
</feature>
<dbReference type="InterPro" id="IPR020846">
    <property type="entry name" value="MFS_dom"/>
</dbReference>
<dbReference type="FunFam" id="1.20.1720.10:FF:000012">
    <property type="entry name" value="MFS toxin efflux pump (AflT)"/>
    <property type="match status" value="1"/>
</dbReference>
<evidence type="ECO:0000256" key="3">
    <source>
        <dbReference type="ARBA" id="ARBA00022989"/>
    </source>
</evidence>
<feature type="compositionally biased region" description="Polar residues" evidence="5">
    <location>
        <begin position="7"/>
        <end position="20"/>
    </location>
</feature>
<feature type="transmembrane region" description="Helical" evidence="6">
    <location>
        <begin position="270"/>
        <end position="289"/>
    </location>
</feature>
<feature type="transmembrane region" description="Helical" evidence="6">
    <location>
        <begin position="242"/>
        <end position="263"/>
    </location>
</feature>
<dbReference type="GO" id="GO:0022857">
    <property type="term" value="F:transmembrane transporter activity"/>
    <property type="evidence" value="ECO:0007669"/>
    <property type="project" value="InterPro"/>
</dbReference>
<comment type="caution">
    <text evidence="8">The sequence shown here is derived from an EMBL/GenBank/DDBJ whole genome shotgun (WGS) entry which is preliminary data.</text>
</comment>
<gene>
    <name evidence="8" type="primary">roqT_0</name>
    <name evidence="8" type="ORF">LCER1_G002008</name>
</gene>
<feature type="compositionally biased region" description="Basic and acidic residues" evidence="5">
    <location>
        <begin position="68"/>
        <end position="91"/>
    </location>
</feature>
<evidence type="ECO:0000313" key="9">
    <source>
        <dbReference type="Proteomes" id="UP000481288"/>
    </source>
</evidence>
<keyword evidence="4 6" id="KW-0472">Membrane</keyword>
<feature type="transmembrane region" description="Helical" evidence="6">
    <location>
        <begin position="301"/>
        <end position="321"/>
    </location>
</feature>
<dbReference type="PANTHER" id="PTHR23501:SF198">
    <property type="entry name" value="AZOLE RESISTANCE PROTEIN 1-RELATED"/>
    <property type="match status" value="1"/>
</dbReference>
<keyword evidence="3 6" id="KW-1133">Transmembrane helix</keyword>
<dbReference type="CDD" id="cd17502">
    <property type="entry name" value="MFS_Azr1_MDR_like"/>
    <property type="match status" value="1"/>
</dbReference>
<protein>
    <submittedName>
        <fullName evidence="8">Efflux pump roqT</fullName>
    </submittedName>
</protein>
<dbReference type="PROSITE" id="PS50850">
    <property type="entry name" value="MFS"/>
    <property type="match status" value="1"/>
</dbReference>
<reference evidence="8 9" key="1">
    <citation type="submission" date="2018-05" db="EMBL/GenBank/DDBJ databases">
        <title>Whole genome sequencing for identification of molecular markers to develop diagnostic detection tools for the regulated plant pathogen Lachnellula willkommii.</title>
        <authorList>
            <person name="Giroux E."/>
            <person name="Bilodeau G."/>
        </authorList>
    </citation>
    <scope>NUCLEOTIDE SEQUENCE [LARGE SCALE GENOMIC DNA]</scope>
    <source>
        <strain evidence="8 9">CBS 625.97</strain>
    </source>
</reference>
<feature type="transmembrane region" description="Helical" evidence="6">
    <location>
        <begin position="510"/>
        <end position="531"/>
    </location>
</feature>
<comment type="subcellular location">
    <subcellularLocation>
        <location evidence="1">Membrane</location>
        <topology evidence="1">Multi-pass membrane protein</topology>
    </subcellularLocation>
</comment>
<dbReference type="Proteomes" id="UP000481288">
    <property type="component" value="Unassembled WGS sequence"/>
</dbReference>
<organism evidence="8 9">
    <name type="scientific">Lachnellula cervina</name>
    <dbReference type="NCBI Taxonomy" id="1316786"/>
    <lineage>
        <taxon>Eukaryota</taxon>
        <taxon>Fungi</taxon>
        <taxon>Dikarya</taxon>
        <taxon>Ascomycota</taxon>
        <taxon>Pezizomycotina</taxon>
        <taxon>Leotiomycetes</taxon>
        <taxon>Helotiales</taxon>
        <taxon>Lachnaceae</taxon>
        <taxon>Lachnellula</taxon>
    </lineage>
</organism>
<sequence>MPASASKEASATANTLTPTQEADVPATASAHDANHDSTLESSALHSHPSSPVPENVSVLGRASFVAEPPEKDEHAATDSKHHPILEPRENGQVKVHSTNGKEEKTSAPDTETPVVQTDVKVGVKESGEEGESGDEIVYPGGLQLGLLTFGLCVATFVVALDNTILATAIPKITTVFPNSLKDVGWYGSSYLLTNTALQPSFGRIYTYFNVKSTFLFALCLFEVGSIVCAASKNSVMLICGRAIAGAGASALFSGSMNIIGFTVPLRKRPMYIASISSMFGISSVVGPLLGGAFTDDLSWRWCFWINLPIGAIAIATVAIFFKPPKRRANNMTVKQKILEIDLLGALLLICSIVCLLLALQWGGTTYPWNNSKVWGCILGFGLMIILFVAQQFRRGDRATIPPRIFGQRTVLFSSIYSCFLSMGLYVCPHLLPALLLPSCQGHNSRRVRHKNYPVSCVHNPQFHHRRAGITAIGWYKPFMIIGSAIFTIGSGTIYLLNVHSSAGKWIGYQLLSGLGAGAGVQIPFIAVQVVLSETDMPTGNAIAIFFNSLGGAVSISVAQNVFSNGLYRNIPKYAPDIPVSVVVSAGATSLRKAVEKIDPASLVGVLKGYMVALNQAFVISIAVGGIATFAACFVEWKSVKEKKISPGGAA</sequence>
<dbReference type="AlphaFoldDB" id="A0A7D8YRT9"/>
<keyword evidence="2 6" id="KW-0812">Transmembrane</keyword>
<feature type="transmembrane region" description="Helical" evidence="6">
    <location>
        <begin position="478"/>
        <end position="498"/>
    </location>
</feature>
<feature type="transmembrane region" description="Helical" evidence="6">
    <location>
        <begin position="410"/>
        <end position="431"/>
    </location>
</feature>
<name>A0A7D8YRT9_9HELO</name>
<dbReference type="Pfam" id="PF07690">
    <property type="entry name" value="MFS_1"/>
    <property type="match status" value="1"/>
</dbReference>
<evidence type="ECO:0000256" key="2">
    <source>
        <dbReference type="ARBA" id="ARBA00022692"/>
    </source>
</evidence>
<dbReference type="SUPFAM" id="SSF103473">
    <property type="entry name" value="MFS general substrate transporter"/>
    <property type="match status" value="1"/>
</dbReference>